<protein>
    <recommendedName>
        <fullName evidence="8">L,D-TPase catalytic domain-containing protein</fullName>
    </recommendedName>
</protein>
<comment type="caution">
    <text evidence="7">Lacks conserved residue(s) required for the propagation of feature annotation.</text>
</comment>
<dbReference type="InterPro" id="IPR005490">
    <property type="entry name" value="LD_TPept_cat_dom"/>
</dbReference>
<evidence type="ECO:0000256" key="5">
    <source>
        <dbReference type="ARBA" id="ARBA00022984"/>
    </source>
</evidence>
<dbReference type="Proteomes" id="UP000199541">
    <property type="component" value="Unassembled WGS sequence"/>
</dbReference>
<evidence type="ECO:0000313" key="9">
    <source>
        <dbReference type="EMBL" id="SDW01097.1"/>
    </source>
</evidence>
<organism evidence="9 10">
    <name type="scientific">Allgaiera indica</name>
    <dbReference type="NCBI Taxonomy" id="765699"/>
    <lineage>
        <taxon>Bacteria</taxon>
        <taxon>Pseudomonadati</taxon>
        <taxon>Pseudomonadota</taxon>
        <taxon>Alphaproteobacteria</taxon>
        <taxon>Rhodobacterales</taxon>
        <taxon>Paracoccaceae</taxon>
        <taxon>Allgaiera</taxon>
    </lineage>
</organism>
<dbReference type="Gene3D" id="2.40.440.10">
    <property type="entry name" value="L,D-transpeptidase catalytic domain-like"/>
    <property type="match status" value="1"/>
</dbReference>
<dbReference type="InterPro" id="IPR006311">
    <property type="entry name" value="TAT_signal"/>
</dbReference>
<name>A0A1H2Q1S9_9RHOB</name>
<keyword evidence="3" id="KW-0808">Transferase</keyword>
<reference evidence="9 10" key="1">
    <citation type="submission" date="2016-10" db="EMBL/GenBank/DDBJ databases">
        <authorList>
            <person name="Varghese N."/>
            <person name="Submissions S."/>
        </authorList>
    </citation>
    <scope>NUCLEOTIDE SEQUENCE [LARGE SCALE GENOMIC DNA]</scope>
    <source>
        <strain evidence="9 10">DSM 24802</strain>
    </source>
</reference>
<gene>
    <name evidence="9" type="ORF">SAMN05444006_10140</name>
</gene>
<dbReference type="RefSeq" id="WP_035839195.1">
    <property type="nucleotide sequence ID" value="NZ_BNAB01000001.1"/>
</dbReference>
<evidence type="ECO:0000256" key="3">
    <source>
        <dbReference type="ARBA" id="ARBA00022679"/>
    </source>
</evidence>
<dbReference type="InterPro" id="IPR038063">
    <property type="entry name" value="Transpep_catalytic_dom"/>
</dbReference>
<feature type="domain" description="L,D-TPase catalytic" evidence="8">
    <location>
        <begin position="48"/>
        <end position="177"/>
    </location>
</feature>
<evidence type="ECO:0000256" key="7">
    <source>
        <dbReference type="PROSITE-ProRule" id="PRU01373"/>
    </source>
</evidence>
<comment type="caution">
    <text evidence="9">The sequence shown here is derived from an EMBL/GenBank/DDBJ whole genome shotgun (WGS) entry which is preliminary data.</text>
</comment>
<comment type="similarity">
    <text evidence="2">Belongs to the YkuD family.</text>
</comment>
<comment type="pathway">
    <text evidence="1 7">Cell wall biogenesis; peptidoglycan biosynthesis.</text>
</comment>
<dbReference type="SUPFAM" id="SSF141523">
    <property type="entry name" value="L,D-transpeptidase catalytic domain-like"/>
    <property type="match status" value="1"/>
</dbReference>
<accession>A0A1H2Q1S9</accession>
<dbReference type="EMBL" id="FNOB01000001">
    <property type="protein sequence ID" value="SDW01097.1"/>
    <property type="molecule type" value="Genomic_DNA"/>
</dbReference>
<keyword evidence="10" id="KW-1185">Reference proteome</keyword>
<keyword evidence="4 7" id="KW-0133">Cell shape</keyword>
<sequence>MTRRNAFGRRGMLGLVASGVAMLTLPYRADALTGPVSWQDHFETLENGAMLADTQARTLHVWGSDGSIHRLYPIAPPSGGRPLWRGHTQVVRKVVGPSWRPAPDLAARVPGLPGVIPPGPDNPLGSHALYLDWQGLRIHGRGENPRLRHAGEGISLANEHIAELFPLTRIGMPVKVL</sequence>
<evidence type="ECO:0000256" key="2">
    <source>
        <dbReference type="ARBA" id="ARBA00005992"/>
    </source>
</evidence>
<evidence type="ECO:0000313" key="10">
    <source>
        <dbReference type="Proteomes" id="UP000199541"/>
    </source>
</evidence>
<evidence type="ECO:0000259" key="8">
    <source>
        <dbReference type="PROSITE" id="PS52029"/>
    </source>
</evidence>
<evidence type="ECO:0000256" key="4">
    <source>
        <dbReference type="ARBA" id="ARBA00022960"/>
    </source>
</evidence>
<dbReference type="PROSITE" id="PS52029">
    <property type="entry name" value="LD_TPASE"/>
    <property type="match status" value="1"/>
</dbReference>
<dbReference type="PROSITE" id="PS51318">
    <property type="entry name" value="TAT"/>
    <property type="match status" value="1"/>
</dbReference>
<evidence type="ECO:0000256" key="6">
    <source>
        <dbReference type="ARBA" id="ARBA00023316"/>
    </source>
</evidence>
<keyword evidence="6 7" id="KW-0961">Cell wall biogenesis/degradation</keyword>
<proteinExistence type="inferred from homology"/>
<dbReference type="Pfam" id="PF03734">
    <property type="entry name" value="YkuD"/>
    <property type="match status" value="1"/>
</dbReference>
<dbReference type="CDD" id="cd16913">
    <property type="entry name" value="YkuD_like"/>
    <property type="match status" value="1"/>
</dbReference>
<evidence type="ECO:0000256" key="1">
    <source>
        <dbReference type="ARBA" id="ARBA00004752"/>
    </source>
</evidence>
<keyword evidence="5 7" id="KW-0573">Peptidoglycan synthesis</keyword>